<evidence type="ECO:0000313" key="16">
    <source>
        <dbReference type="Proteomes" id="UP000046155"/>
    </source>
</evidence>
<dbReference type="CDD" id="cd01561">
    <property type="entry name" value="CBS_like"/>
    <property type="match status" value="1"/>
</dbReference>
<dbReference type="OrthoDB" id="9808024at2"/>
<dbReference type="FunFam" id="3.40.50.1100:FF:000118">
    <property type="entry name" value="Related to CYS4-cystathionine beta-synthase"/>
    <property type="match status" value="1"/>
</dbReference>
<dbReference type="FunFam" id="3.40.50.1100:FF:000003">
    <property type="entry name" value="Cystathionine beta-synthase"/>
    <property type="match status" value="1"/>
</dbReference>
<keyword evidence="8 11" id="KW-0663">Pyridoxal phosphate</keyword>
<accession>A0A0B7MQY9</accession>
<dbReference type="Proteomes" id="UP000046155">
    <property type="component" value="Unassembled WGS sequence"/>
</dbReference>
<dbReference type="InterPro" id="IPR001216">
    <property type="entry name" value="P-phosphate_BS"/>
</dbReference>
<dbReference type="RefSeq" id="WP_044666181.1">
    <property type="nucleotide sequence ID" value="NZ_CDRZ01000288.1"/>
</dbReference>
<feature type="binding site" evidence="11">
    <location>
        <begin position="178"/>
        <end position="182"/>
    </location>
    <ligand>
        <name>pyridoxal 5'-phosphate</name>
        <dbReference type="ChEBI" id="CHEBI:597326"/>
    </ligand>
</feature>
<dbReference type="GO" id="GO:0016787">
    <property type="term" value="F:hydrolase activity"/>
    <property type="evidence" value="ECO:0007669"/>
    <property type="project" value="UniProtKB-KW"/>
</dbReference>
<dbReference type="NCBIfam" id="TIGR01139">
    <property type="entry name" value="cysK"/>
    <property type="match status" value="1"/>
</dbReference>
<name>A0A0B7MQY9_9FIRM</name>
<evidence type="ECO:0000256" key="1">
    <source>
        <dbReference type="ARBA" id="ARBA00001933"/>
    </source>
</evidence>
<dbReference type="InterPro" id="IPR050214">
    <property type="entry name" value="Cys_Synth/Cystath_Beta-Synth"/>
</dbReference>
<feature type="domain" description="Tryptophan synthase beta chain-like PALP" evidence="14">
    <location>
        <begin position="8"/>
        <end position="293"/>
    </location>
</feature>
<organism evidence="15 16">
    <name type="scientific">Syntrophaceticus schinkii</name>
    <dbReference type="NCBI Taxonomy" id="499207"/>
    <lineage>
        <taxon>Bacteria</taxon>
        <taxon>Bacillati</taxon>
        <taxon>Bacillota</taxon>
        <taxon>Clostridia</taxon>
        <taxon>Thermoanaerobacterales</taxon>
        <taxon>Thermoanaerobacterales Family III. Incertae Sedis</taxon>
        <taxon>Syntrophaceticus</taxon>
    </lineage>
</organism>
<dbReference type="SUPFAM" id="SSF53686">
    <property type="entry name" value="Tryptophan synthase beta subunit-like PLP-dependent enzymes"/>
    <property type="match status" value="1"/>
</dbReference>
<evidence type="ECO:0000256" key="6">
    <source>
        <dbReference type="ARBA" id="ARBA00022605"/>
    </source>
</evidence>
<gene>
    <name evidence="15" type="primary">cysK</name>
    <name evidence="15" type="ORF">SSCH_870021</name>
</gene>
<comment type="cofactor">
    <cofactor evidence="1 11 13">
        <name>pyridoxal 5'-phosphate</name>
        <dbReference type="ChEBI" id="CHEBI:597326"/>
    </cofactor>
</comment>
<evidence type="ECO:0000256" key="9">
    <source>
        <dbReference type="ARBA" id="ARBA00023192"/>
    </source>
</evidence>
<evidence type="ECO:0000256" key="11">
    <source>
        <dbReference type="PIRSR" id="PIRSR605856-50"/>
    </source>
</evidence>
<sequence>MKVANSIEELIGRTPVIQLGKMADPKGARVLVKLEFFNPAGSIKDRVALQMVRDAEKTGKLKPGGVIVEPTSGNTGIGLAMVAAARGYTLIIVMPETMSIERQKLIRGLGAELVLTPGDEGMTGAVNRAQEMLKKHPDYVVLQQFENPANAEAHRLTTGPEIIDQVGKDLAAFVCGVGTGGTLTGTGSVLKEKLSGVKVIAVEPAGSPVLSGGKEGTHNIQGIGAGFIPPVLDQRVIDQVIRVEDEEALITARRMMREEGIMAGISSGAAVFAAIKIAATLSPEKAVLAIAPDTGERYLSTALFE</sequence>
<protein>
    <recommendedName>
        <fullName evidence="5 13">Cysteine synthase</fullName>
        <ecNumber evidence="4 13">2.5.1.47</ecNumber>
    </recommendedName>
</protein>
<keyword evidence="15" id="KW-0378">Hydrolase</keyword>
<feature type="binding site" evidence="11">
    <location>
        <position position="266"/>
    </location>
    <ligand>
        <name>pyridoxal 5'-phosphate</name>
        <dbReference type="ChEBI" id="CHEBI:597326"/>
    </ligand>
</feature>
<feature type="modified residue" description="N6-(pyridoxal phosphate)lysine" evidence="12">
    <location>
        <position position="44"/>
    </location>
</feature>
<reference evidence="16" key="1">
    <citation type="submission" date="2015-01" db="EMBL/GenBank/DDBJ databases">
        <authorList>
            <person name="Manzoor Shahid"/>
            <person name="Zubair Saima"/>
        </authorList>
    </citation>
    <scope>NUCLEOTIDE SEQUENCE [LARGE SCALE GENOMIC DNA]</scope>
    <source>
        <strain evidence="16">Sp3</strain>
    </source>
</reference>
<dbReference type="Pfam" id="PF00291">
    <property type="entry name" value="PALP"/>
    <property type="match status" value="1"/>
</dbReference>
<comment type="pathway">
    <text evidence="2">Amino-acid biosynthesis; L-cysteine biosynthesis; L-cysteine from L-serine: step 2/2.</text>
</comment>
<dbReference type="EMBL" id="CDRZ01000288">
    <property type="protein sequence ID" value="CEO90421.1"/>
    <property type="molecule type" value="Genomic_DNA"/>
</dbReference>
<evidence type="ECO:0000256" key="4">
    <source>
        <dbReference type="ARBA" id="ARBA00012681"/>
    </source>
</evidence>
<evidence type="ECO:0000256" key="12">
    <source>
        <dbReference type="PIRSR" id="PIRSR605856-51"/>
    </source>
</evidence>
<dbReference type="GO" id="GO:0004124">
    <property type="term" value="F:cysteine synthase activity"/>
    <property type="evidence" value="ECO:0007669"/>
    <property type="project" value="UniProtKB-UniRule"/>
</dbReference>
<evidence type="ECO:0000256" key="3">
    <source>
        <dbReference type="ARBA" id="ARBA00007103"/>
    </source>
</evidence>
<comment type="similarity">
    <text evidence="3 13">Belongs to the cysteine synthase/cystathionine beta-synthase family.</text>
</comment>
<feature type="binding site" evidence="11">
    <location>
        <position position="74"/>
    </location>
    <ligand>
        <name>pyridoxal 5'-phosphate</name>
        <dbReference type="ChEBI" id="CHEBI:597326"/>
    </ligand>
</feature>
<dbReference type="InterPro" id="IPR001926">
    <property type="entry name" value="TrpB-like_PALP"/>
</dbReference>
<keyword evidence="6 13" id="KW-0028">Amino-acid biosynthesis</keyword>
<comment type="catalytic activity">
    <reaction evidence="10 13">
        <text>O-acetyl-L-serine + hydrogen sulfide = L-cysteine + acetate</text>
        <dbReference type="Rhea" id="RHEA:14829"/>
        <dbReference type="ChEBI" id="CHEBI:29919"/>
        <dbReference type="ChEBI" id="CHEBI:30089"/>
        <dbReference type="ChEBI" id="CHEBI:35235"/>
        <dbReference type="ChEBI" id="CHEBI:58340"/>
        <dbReference type="EC" id="2.5.1.47"/>
    </reaction>
</comment>
<evidence type="ECO:0000313" key="15">
    <source>
        <dbReference type="EMBL" id="CEO90421.1"/>
    </source>
</evidence>
<proteinExistence type="inferred from homology"/>
<dbReference type="PROSITE" id="PS00901">
    <property type="entry name" value="CYS_SYNTHASE"/>
    <property type="match status" value="1"/>
</dbReference>
<dbReference type="InterPro" id="IPR005859">
    <property type="entry name" value="CysK"/>
</dbReference>
<keyword evidence="16" id="KW-1185">Reference proteome</keyword>
<evidence type="ECO:0000256" key="5">
    <source>
        <dbReference type="ARBA" id="ARBA00019371"/>
    </source>
</evidence>
<dbReference type="InterPro" id="IPR036052">
    <property type="entry name" value="TrpB-like_PALP_sf"/>
</dbReference>
<evidence type="ECO:0000256" key="10">
    <source>
        <dbReference type="ARBA" id="ARBA00047931"/>
    </source>
</evidence>
<dbReference type="PANTHER" id="PTHR10314">
    <property type="entry name" value="CYSTATHIONINE BETA-SYNTHASE"/>
    <property type="match status" value="1"/>
</dbReference>
<evidence type="ECO:0000256" key="8">
    <source>
        <dbReference type="ARBA" id="ARBA00022898"/>
    </source>
</evidence>
<dbReference type="GO" id="GO:0006535">
    <property type="term" value="P:cysteine biosynthetic process from serine"/>
    <property type="evidence" value="ECO:0007669"/>
    <property type="project" value="UniProtKB-UniRule"/>
</dbReference>
<keyword evidence="9 13" id="KW-0198">Cysteine biosynthesis</keyword>
<dbReference type="Gene3D" id="3.40.50.1100">
    <property type="match status" value="2"/>
</dbReference>
<evidence type="ECO:0000259" key="14">
    <source>
        <dbReference type="Pfam" id="PF00291"/>
    </source>
</evidence>
<evidence type="ECO:0000256" key="13">
    <source>
        <dbReference type="RuleBase" id="RU003985"/>
    </source>
</evidence>
<dbReference type="NCBIfam" id="TIGR01136">
    <property type="entry name" value="cysKM"/>
    <property type="match status" value="1"/>
</dbReference>
<dbReference type="InterPro" id="IPR005856">
    <property type="entry name" value="Cys_synth"/>
</dbReference>
<keyword evidence="7 13" id="KW-0808">Transferase</keyword>
<dbReference type="AlphaFoldDB" id="A0A0B7MQY9"/>
<evidence type="ECO:0000256" key="7">
    <source>
        <dbReference type="ARBA" id="ARBA00022679"/>
    </source>
</evidence>
<dbReference type="UniPathway" id="UPA00136">
    <property type="reaction ID" value="UER00200"/>
</dbReference>
<dbReference type="EC" id="2.5.1.47" evidence="4 13"/>
<evidence type="ECO:0000256" key="2">
    <source>
        <dbReference type="ARBA" id="ARBA00004962"/>
    </source>
</evidence>